<keyword evidence="2" id="KW-1185">Reference proteome</keyword>
<evidence type="ECO:0000313" key="2">
    <source>
        <dbReference type="Proteomes" id="UP001234989"/>
    </source>
</evidence>
<organism evidence="1 2">
    <name type="scientific">Solanum verrucosum</name>
    <dbReference type="NCBI Taxonomy" id="315347"/>
    <lineage>
        <taxon>Eukaryota</taxon>
        <taxon>Viridiplantae</taxon>
        <taxon>Streptophyta</taxon>
        <taxon>Embryophyta</taxon>
        <taxon>Tracheophyta</taxon>
        <taxon>Spermatophyta</taxon>
        <taxon>Magnoliopsida</taxon>
        <taxon>eudicotyledons</taxon>
        <taxon>Gunneridae</taxon>
        <taxon>Pentapetalae</taxon>
        <taxon>asterids</taxon>
        <taxon>lamiids</taxon>
        <taxon>Solanales</taxon>
        <taxon>Solanaceae</taxon>
        <taxon>Solanoideae</taxon>
        <taxon>Solaneae</taxon>
        <taxon>Solanum</taxon>
    </lineage>
</organism>
<evidence type="ECO:0000313" key="1">
    <source>
        <dbReference type="EMBL" id="WMV11165.1"/>
    </source>
</evidence>
<protein>
    <submittedName>
        <fullName evidence="1">Uncharacterized protein</fullName>
    </submittedName>
</protein>
<proteinExistence type="predicted"/>
<dbReference type="Proteomes" id="UP001234989">
    <property type="component" value="Chromosome 1"/>
</dbReference>
<dbReference type="AlphaFoldDB" id="A0AAF0PWE7"/>
<name>A0AAF0PWE7_SOLVR</name>
<sequence length="123" mass="13700">MILLLFEMISGLEINLEKSSLFTVNGEQSLPRLGNVLSCQIGELPTEDLEMPLAARNCFDWEALRTALLLHDLEKVPLNEEVSDTILWMTQNTGHFSVYSCCKALNSEGGPEAQFGFGSNYRS</sequence>
<reference evidence="1" key="1">
    <citation type="submission" date="2023-08" db="EMBL/GenBank/DDBJ databases">
        <title>A de novo genome assembly of Solanum verrucosum Schlechtendal, a Mexican diploid species geographically isolated from the other diploid A-genome species in potato relatives.</title>
        <authorList>
            <person name="Hosaka K."/>
        </authorList>
    </citation>
    <scope>NUCLEOTIDE SEQUENCE</scope>
    <source>
        <tissue evidence="1">Young leaves</tissue>
    </source>
</reference>
<gene>
    <name evidence="1" type="ORF">MTR67_004550</name>
</gene>
<accession>A0AAF0PWE7</accession>
<dbReference type="EMBL" id="CP133612">
    <property type="protein sequence ID" value="WMV11165.1"/>
    <property type="molecule type" value="Genomic_DNA"/>
</dbReference>